<dbReference type="GO" id="GO:0003723">
    <property type="term" value="F:RNA binding"/>
    <property type="evidence" value="ECO:0007669"/>
    <property type="project" value="TreeGrafter"/>
</dbReference>
<dbReference type="PANTHER" id="PTHR13031">
    <property type="entry name" value="RIBONUCLEASE P SUBUNIT P30"/>
    <property type="match status" value="1"/>
</dbReference>
<evidence type="ECO:0000256" key="2">
    <source>
        <dbReference type="ARBA" id="ARBA00007331"/>
    </source>
</evidence>
<evidence type="ECO:0000256" key="3">
    <source>
        <dbReference type="ARBA" id="ARBA00022694"/>
    </source>
</evidence>
<dbReference type="SUPFAM" id="SSF89550">
    <property type="entry name" value="PHP domain-like"/>
    <property type="match status" value="1"/>
</dbReference>
<dbReference type="Gene3D" id="3.20.20.140">
    <property type="entry name" value="Metal-dependent hydrolases"/>
    <property type="match status" value="1"/>
</dbReference>
<proteinExistence type="inferred from homology"/>
<keyword evidence="3" id="KW-0819">tRNA processing</keyword>
<organism evidence="5 6">
    <name type="scientific">Cladosporium halotolerans</name>
    <dbReference type="NCBI Taxonomy" id="1052096"/>
    <lineage>
        <taxon>Eukaryota</taxon>
        <taxon>Fungi</taxon>
        <taxon>Dikarya</taxon>
        <taxon>Ascomycota</taxon>
        <taxon>Pezizomycotina</taxon>
        <taxon>Dothideomycetes</taxon>
        <taxon>Dothideomycetidae</taxon>
        <taxon>Cladosporiales</taxon>
        <taxon>Cladosporiaceae</taxon>
        <taxon>Cladosporium</taxon>
    </lineage>
</organism>
<gene>
    <name evidence="5" type="ORF">WHR41_01157</name>
</gene>
<feature type="compositionally biased region" description="Basic and acidic residues" evidence="4">
    <location>
        <begin position="238"/>
        <end position="258"/>
    </location>
</feature>
<reference evidence="5 6" key="1">
    <citation type="journal article" date="2020" name="Microbiol. Resour. Announc.">
        <title>Draft Genome Sequence of a Cladosporium Species Isolated from the Mesophotic Ascidian Didemnum maculosum.</title>
        <authorList>
            <person name="Gioti A."/>
            <person name="Siaperas R."/>
            <person name="Nikolaivits E."/>
            <person name="Le Goff G."/>
            <person name="Ouazzani J."/>
            <person name="Kotoulas G."/>
            <person name="Topakas E."/>
        </authorList>
    </citation>
    <scope>NUCLEOTIDE SEQUENCE [LARGE SCALE GENOMIC DNA]</scope>
    <source>
        <strain evidence="5 6">TM138-S3</strain>
    </source>
</reference>
<sequence length="322" mass="35076">MFYDLNVPWTANDTGLPRTLNFLYELGYSVVALNYILIGKLPNELSCAIPNPLPYKDLPSKLEIRRRITVTLTDSLQNARLNALAAQYDILALRPTDEKTLQLACGSLDCDIISLDLSQRFPFHFKIKTLTEAIKLGKKIEICYGHGLLGDSQGRRNLISNVTQIIRATRSRGLIISSEAKGAVACRGPWDAINLSAVWGLGQERGYEAMTKEARNALVGAQLKRSSFRGVINVVHGGEKPAPEVKAGATEKKGEAQKQKGQMTNGQGANGQKRKSDALGSETNDSGSGIPMSKTQMKKRAKKEKMEAESKAAKSTGDAKSN</sequence>
<dbReference type="PANTHER" id="PTHR13031:SF0">
    <property type="entry name" value="RIBONUCLEASE P PROTEIN SUBUNIT P30"/>
    <property type="match status" value="1"/>
</dbReference>
<feature type="region of interest" description="Disordered" evidence="4">
    <location>
        <begin position="238"/>
        <end position="322"/>
    </location>
</feature>
<evidence type="ECO:0000313" key="6">
    <source>
        <dbReference type="Proteomes" id="UP000803884"/>
    </source>
</evidence>
<comment type="subcellular location">
    <subcellularLocation>
        <location evidence="1">Nucleus</location>
    </subcellularLocation>
</comment>
<evidence type="ECO:0000256" key="4">
    <source>
        <dbReference type="SAM" id="MobiDB-lite"/>
    </source>
</evidence>
<evidence type="ECO:0000256" key="1">
    <source>
        <dbReference type="ARBA" id="ARBA00004123"/>
    </source>
</evidence>
<dbReference type="GeneID" id="96002601"/>
<dbReference type="GO" id="GO:0008033">
    <property type="term" value="P:tRNA processing"/>
    <property type="evidence" value="ECO:0007669"/>
    <property type="project" value="UniProtKB-KW"/>
</dbReference>
<comment type="similarity">
    <text evidence="2">Belongs to the eukaryotic/archaeal RNase P protein component 3 family.</text>
</comment>
<dbReference type="Pfam" id="PF01876">
    <property type="entry name" value="RNase_P_p30"/>
    <property type="match status" value="1"/>
</dbReference>
<accession>A0AB34L1C7</accession>
<keyword evidence="6" id="KW-1185">Reference proteome</keyword>
<evidence type="ECO:0000313" key="5">
    <source>
        <dbReference type="EMBL" id="KAL1590207.1"/>
    </source>
</evidence>
<dbReference type="GO" id="GO:0005655">
    <property type="term" value="C:nucleolar ribonuclease P complex"/>
    <property type="evidence" value="ECO:0007669"/>
    <property type="project" value="TreeGrafter"/>
</dbReference>
<dbReference type="AlphaFoldDB" id="A0AB34L1C7"/>
<protein>
    <submittedName>
        <fullName evidence="5">Uncharacterized protein</fullName>
    </submittedName>
</protein>
<dbReference type="InterPro" id="IPR002738">
    <property type="entry name" value="RNase_P_p30"/>
</dbReference>
<dbReference type="Proteomes" id="UP000803884">
    <property type="component" value="Unassembled WGS sequence"/>
</dbReference>
<comment type="caution">
    <text evidence="5">The sequence shown here is derived from an EMBL/GenBank/DDBJ whole genome shotgun (WGS) entry which is preliminary data.</text>
</comment>
<dbReference type="EMBL" id="JAAQHG020000003">
    <property type="protein sequence ID" value="KAL1590207.1"/>
    <property type="molecule type" value="Genomic_DNA"/>
</dbReference>
<name>A0AB34L1C7_9PEZI</name>
<dbReference type="RefSeq" id="XP_069233312.1">
    <property type="nucleotide sequence ID" value="XM_069369763.1"/>
</dbReference>
<dbReference type="InterPro" id="IPR016195">
    <property type="entry name" value="Pol/histidinol_Pase-like"/>
</dbReference>